<accession>A0ABW4I5P5</accession>
<keyword evidence="4" id="KW-1185">Reference proteome</keyword>
<comment type="caution">
    <text evidence="3">The sequence shown here is derived from an EMBL/GenBank/DDBJ whole genome shotgun (WGS) entry which is preliminary data.</text>
</comment>
<reference evidence="4" key="1">
    <citation type="journal article" date="2019" name="Int. J. Syst. Evol. Microbiol.">
        <title>The Global Catalogue of Microorganisms (GCM) 10K type strain sequencing project: providing services to taxonomists for standard genome sequencing and annotation.</title>
        <authorList>
            <consortium name="The Broad Institute Genomics Platform"/>
            <consortium name="The Broad Institute Genome Sequencing Center for Infectious Disease"/>
            <person name="Wu L."/>
            <person name="Ma J."/>
        </authorList>
    </citation>
    <scope>NUCLEOTIDE SEQUENCE [LARGE SCALE GENOMIC DNA]</scope>
    <source>
        <strain evidence="4">CGMCC 1.16275</strain>
    </source>
</reference>
<dbReference type="InterPro" id="IPR013424">
    <property type="entry name" value="Ice-binding_C"/>
</dbReference>
<evidence type="ECO:0000259" key="2">
    <source>
        <dbReference type="Pfam" id="PF07589"/>
    </source>
</evidence>
<name>A0ABW4I5P5_9SPHN</name>
<feature type="domain" description="Ice-binding protein C-terminal" evidence="2">
    <location>
        <begin position="214"/>
        <end position="237"/>
    </location>
</feature>
<evidence type="ECO:0000313" key="3">
    <source>
        <dbReference type="EMBL" id="MFD1612577.1"/>
    </source>
</evidence>
<dbReference type="EMBL" id="JBHUDY010000001">
    <property type="protein sequence ID" value="MFD1612577.1"/>
    <property type="molecule type" value="Genomic_DNA"/>
</dbReference>
<sequence length="242" mass="24872">MSRSKTVAVALACIAASPASAALLYSNNFDGAVSVAPGVGVAGPTTSTLEAAAVGAWNANGWVGQYADNRTQGNPATATVLTLTNIPAHTQVSVAFLLGLLESWDSLQGNDFFRVQADGVDLVSGITTNNASGSTEFYAGGTRLFKGVQLNGNTFFSDTLVDMSTAAGLTFAHSAPTLTLSFQTYGVGWQGGSDEGWGMDNLVINFTPSGVAGVPEPASWAMMIGGFGLAGMAMRRRRVAFA</sequence>
<dbReference type="Pfam" id="PF07589">
    <property type="entry name" value="PEP-CTERM"/>
    <property type="match status" value="1"/>
</dbReference>
<feature type="signal peptide" evidence="1">
    <location>
        <begin position="1"/>
        <end position="21"/>
    </location>
</feature>
<evidence type="ECO:0000256" key="1">
    <source>
        <dbReference type="SAM" id="SignalP"/>
    </source>
</evidence>
<dbReference type="NCBIfam" id="NF035944">
    <property type="entry name" value="PEPxxWA-CTERM"/>
    <property type="match status" value="1"/>
</dbReference>
<protein>
    <submittedName>
        <fullName evidence="3">PEPxxWA-CTERM sorting domain-containing protein</fullName>
    </submittedName>
</protein>
<proteinExistence type="predicted"/>
<dbReference type="NCBIfam" id="TIGR02595">
    <property type="entry name" value="PEP_CTERM"/>
    <property type="match status" value="1"/>
</dbReference>
<feature type="chain" id="PRO_5046873101" evidence="1">
    <location>
        <begin position="22"/>
        <end position="242"/>
    </location>
</feature>
<keyword evidence="1" id="KW-0732">Signal</keyword>
<evidence type="ECO:0000313" key="4">
    <source>
        <dbReference type="Proteomes" id="UP001597115"/>
    </source>
</evidence>
<dbReference type="Proteomes" id="UP001597115">
    <property type="component" value="Unassembled WGS sequence"/>
</dbReference>
<organism evidence="3 4">
    <name type="scientific">Sphingomonas tabacisoli</name>
    <dbReference type="NCBI Taxonomy" id="2249466"/>
    <lineage>
        <taxon>Bacteria</taxon>
        <taxon>Pseudomonadati</taxon>
        <taxon>Pseudomonadota</taxon>
        <taxon>Alphaproteobacteria</taxon>
        <taxon>Sphingomonadales</taxon>
        <taxon>Sphingomonadaceae</taxon>
        <taxon>Sphingomonas</taxon>
    </lineage>
</organism>
<dbReference type="RefSeq" id="WP_380889585.1">
    <property type="nucleotide sequence ID" value="NZ_JBHUDY010000001.1"/>
</dbReference>
<gene>
    <name evidence="3" type="ORF">ACFSCW_12270</name>
</gene>